<sequence>MNATATPVSYAPRTPGIKGTTVSVVLSDRRLSRVRDRAQEKHTSISKTISDMIDAAEVAPDLSPASRAMIESLALDRGVSADAMCAELVHEALRARCQTTATAPNA</sequence>
<comment type="caution">
    <text evidence="1">The sequence shown here is derived from an EMBL/GenBank/DDBJ whole genome shotgun (WGS) entry which is preliminary data.</text>
</comment>
<accession>A0ABD4SWA0</accession>
<dbReference type="AlphaFoldDB" id="A0ABD4SWA0"/>
<organism evidence="1 2">
    <name type="scientific">Laribacter hongkongensis</name>
    <dbReference type="NCBI Taxonomy" id="168471"/>
    <lineage>
        <taxon>Bacteria</taxon>
        <taxon>Pseudomonadati</taxon>
        <taxon>Pseudomonadota</taxon>
        <taxon>Betaproteobacteria</taxon>
        <taxon>Neisseriales</taxon>
        <taxon>Aquaspirillaceae</taxon>
        <taxon>Laribacter</taxon>
    </lineage>
</organism>
<evidence type="ECO:0008006" key="3">
    <source>
        <dbReference type="Google" id="ProtNLM"/>
    </source>
</evidence>
<gene>
    <name evidence="1" type="ORF">LH440_14350</name>
</gene>
<reference evidence="1 2" key="1">
    <citation type="submission" date="2021-10" db="EMBL/GenBank/DDBJ databases">
        <title>Whole-genome sequencing analysis of Laribacter hongkongensis: virulence gene profiles, carbohydrate-active enzyme prediction, and antimicrobial resistance characterization.</title>
        <authorList>
            <person name="Yuan P."/>
            <person name="Zhan Y."/>
            <person name="Chen D."/>
        </authorList>
    </citation>
    <scope>NUCLEOTIDE SEQUENCE [LARGE SCALE GENOMIC DNA]</scope>
    <source>
        <strain evidence="1 2">W67</strain>
    </source>
</reference>
<evidence type="ECO:0000313" key="1">
    <source>
        <dbReference type="EMBL" id="MCG9027064.1"/>
    </source>
</evidence>
<name>A0ABD4SWA0_9NEIS</name>
<dbReference type="RefSeq" id="WP_239857551.1">
    <property type="nucleotide sequence ID" value="NZ_JAJAWK010000021.1"/>
</dbReference>
<evidence type="ECO:0000313" key="2">
    <source>
        <dbReference type="Proteomes" id="UP001200247"/>
    </source>
</evidence>
<protein>
    <recommendedName>
        <fullName evidence="3">Ribbon-helix-helix protein CopG domain-containing protein</fullName>
    </recommendedName>
</protein>
<dbReference type="Proteomes" id="UP001200247">
    <property type="component" value="Unassembled WGS sequence"/>
</dbReference>
<dbReference type="EMBL" id="JAJAXM010000035">
    <property type="protein sequence ID" value="MCG9027064.1"/>
    <property type="molecule type" value="Genomic_DNA"/>
</dbReference>
<proteinExistence type="predicted"/>